<sequence>MSQQRLQSGAGASCSSRCSSLRPTLLPRNAVLARARGALLVSARVVTAPKVVYMPNFLSKEDAAAIRKEALSLQPQLRPELNCIAEGRLGCYLGGPRSPSLEVFSRQATAAALTQRLRARFPLFLSEFPIELRQYPKGAAMPWHKDEQMFASPQWEIIYTIDNSSDSTTEWRDESGKEHSLWTEPNSLLAVEAEGWEHRVLPVRKGVRTILKLAFTSSRSKLPAFDANLGREAYAA</sequence>
<dbReference type="Proteomes" id="UP001244341">
    <property type="component" value="Chromosome 15b"/>
</dbReference>
<accession>A0ABY8UNI1</accession>
<proteinExistence type="predicted"/>
<keyword evidence="2" id="KW-1185">Reference proteome</keyword>
<dbReference type="SUPFAM" id="SSF51197">
    <property type="entry name" value="Clavaminate synthase-like"/>
    <property type="match status" value="1"/>
</dbReference>
<dbReference type="EMBL" id="CP126222">
    <property type="protein sequence ID" value="WIA22534.1"/>
    <property type="molecule type" value="Genomic_DNA"/>
</dbReference>
<reference evidence="1 2" key="1">
    <citation type="submission" date="2023-05" db="EMBL/GenBank/DDBJ databases">
        <title>A 100% complete, gapless, phased diploid assembly of the Scenedesmus obliquus UTEX 3031 genome.</title>
        <authorList>
            <person name="Biondi T.C."/>
            <person name="Hanschen E.R."/>
            <person name="Kwon T."/>
            <person name="Eng W."/>
            <person name="Kruse C.P.S."/>
            <person name="Koehler S.I."/>
            <person name="Kunde Y."/>
            <person name="Gleasner C.D."/>
            <person name="You Mak K.T."/>
            <person name="Polle J."/>
            <person name="Hovde B.T."/>
            <person name="Starkenburg S.R."/>
        </authorList>
    </citation>
    <scope>NUCLEOTIDE SEQUENCE [LARGE SCALE GENOMIC DNA]</scope>
    <source>
        <strain evidence="1 2">DOE0152z</strain>
    </source>
</reference>
<evidence type="ECO:0000313" key="2">
    <source>
        <dbReference type="Proteomes" id="UP001244341"/>
    </source>
</evidence>
<evidence type="ECO:0000313" key="1">
    <source>
        <dbReference type="EMBL" id="WIA22534.1"/>
    </source>
</evidence>
<protein>
    <recommendedName>
        <fullName evidence="3">Fe2OG dioxygenase domain-containing protein</fullName>
    </recommendedName>
</protein>
<evidence type="ECO:0008006" key="3">
    <source>
        <dbReference type="Google" id="ProtNLM"/>
    </source>
</evidence>
<organism evidence="1 2">
    <name type="scientific">Tetradesmus obliquus</name>
    <name type="common">Green alga</name>
    <name type="synonym">Acutodesmus obliquus</name>
    <dbReference type="NCBI Taxonomy" id="3088"/>
    <lineage>
        <taxon>Eukaryota</taxon>
        <taxon>Viridiplantae</taxon>
        <taxon>Chlorophyta</taxon>
        <taxon>core chlorophytes</taxon>
        <taxon>Chlorophyceae</taxon>
        <taxon>CS clade</taxon>
        <taxon>Sphaeropleales</taxon>
        <taxon>Scenedesmaceae</taxon>
        <taxon>Tetradesmus</taxon>
    </lineage>
</organism>
<name>A0ABY8UNI1_TETOB</name>
<dbReference type="Gene3D" id="2.60.120.620">
    <property type="entry name" value="q2cbj1_9rhob like domain"/>
    <property type="match status" value="1"/>
</dbReference>
<gene>
    <name evidence="1" type="ORF">OEZ85_000971</name>
</gene>